<dbReference type="SUPFAM" id="SSF52047">
    <property type="entry name" value="RNI-like"/>
    <property type="match status" value="1"/>
</dbReference>
<sequence>MSSGASQASDIVSASEGLYPAEEFDPRPTWSDRVKLQGPWNQQRTPEELLRAPSLPMPVSIATAESLTPCFDHIMNNGTHLPPPTLDKKYEIEAEPNYETPYIEFEKGVIYEDRRMDMCKMVLGPPGIDRLLDSLEQNDFIQHFLLGNNIIGPAGCRRIARFLDKYPNRMDTWYLAGNCIDSFGFEAMVDGLARSVATNIWLKRNPLGPSSKGPLARLIRTSTQLRTLDLDQTELGDDGVAKLFNSLCEHDSETALSLQNIYMNAVGVGPGACASMNRFLLSPTCQLESLYLSNNPLGNGGIAALTKDLTKNTTLQRLMLSSTGLTSYGATALFKSLTGHPTLIALDLSQSYATEDLNSHFNYISDTEDITETITDFIFETPNLRLLDLSYTALSYTSINQLITNGVLRSASLCSFSCSTVVQPVSYESQHDKEEHKARQVNKRLQSRIKTRLNLNIEVHYPGMSVNKFNSNEVRWLKGPKEDLRKIDSVYRNRDAGLARRGLKRLEKRWSEDDKTLQEVMRS</sequence>
<evidence type="ECO:0000313" key="3">
    <source>
        <dbReference type="Proteomes" id="UP001316803"/>
    </source>
</evidence>
<comment type="caution">
    <text evidence="2">The sequence shown here is derived from an EMBL/GenBank/DDBJ whole genome shotgun (WGS) entry which is preliminary data.</text>
</comment>
<evidence type="ECO:0000256" key="1">
    <source>
        <dbReference type="SAM" id="MobiDB-lite"/>
    </source>
</evidence>
<reference evidence="2 3" key="1">
    <citation type="submission" date="2022-12" db="EMBL/GenBank/DDBJ databases">
        <title>Genomic features and morphological characterization of a novel Knufia sp. strain isolated from spacecraft assembly facility.</title>
        <authorList>
            <person name="Teixeira M."/>
            <person name="Chander A.M."/>
            <person name="Stajich J.E."/>
            <person name="Venkateswaran K."/>
        </authorList>
    </citation>
    <scope>NUCLEOTIDE SEQUENCE [LARGE SCALE GENOMIC DNA]</scope>
    <source>
        <strain evidence="2 3">FJI-L2-BK-P2</strain>
    </source>
</reference>
<name>A0AAN8EWK9_9EURO</name>
<dbReference type="SMART" id="SM00368">
    <property type="entry name" value="LRR_RI"/>
    <property type="match status" value="4"/>
</dbReference>
<keyword evidence="3" id="KW-1185">Reference proteome</keyword>
<dbReference type="Gene3D" id="3.80.10.10">
    <property type="entry name" value="Ribonuclease Inhibitor"/>
    <property type="match status" value="1"/>
</dbReference>
<feature type="region of interest" description="Disordered" evidence="1">
    <location>
        <begin position="1"/>
        <end position="34"/>
    </location>
</feature>
<feature type="compositionally biased region" description="Basic and acidic residues" evidence="1">
    <location>
        <begin position="24"/>
        <end position="34"/>
    </location>
</feature>
<dbReference type="EMBL" id="JAKLMC020000002">
    <property type="protein sequence ID" value="KAK5957750.1"/>
    <property type="molecule type" value="Genomic_DNA"/>
</dbReference>
<dbReference type="Pfam" id="PF13516">
    <property type="entry name" value="LRR_6"/>
    <property type="match status" value="2"/>
</dbReference>
<accession>A0AAN8EWK9</accession>
<evidence type="ECO:0008006" key="4">
    <source>
        <dbReference type="Google" id="ProtNLM"/>
    </source>
</evidence>
<dbReference type="InterPro" id="IPR001611">
    <property type="entry name" value="Leu-rich_rpt"/>
</dbReference>
<evidence type="ECO:0000313" key="2">
    <source>
        <dbReference type="EMBL" id="KAK5957750.1"/>
    </source>
</evidence>
<organism evidence="2 3">
    <name type="scientific">Knufia fluminis</name>
    <dbReference type="NCBI Taxonomy" id="191047"/>
    <lineage>
        <taxon>Eukaryota</taxon>
        <taxon>Fungi</taxon>
        <taxon>Dikarya</taxon>
        <taxon>Ascomycota</taxon>
        <taxon>Pezizomycotina</taxon>
        <taxon>Eurotiomycetes</taxon>
        <taxon>Chaetothyriomycetidae</taxon>
        <taxon>Chaetothyriales</taxon>
        <taxon>Trichomeriaceae</taxon>
        <taxon>Knufia</taxon>
    </lineage>
</organism>
<dbReference type="PANTHER" id="PTHR24114">
    <property type="entry name" value="LEUCINE RICH REPEAT FAMILY PROTEIN"/>
    <property type="match status" value="1"/>
</dbReference>
<protein>
    <recommendedName>
        <fullName evidence="4">RNI-like protein</fullName>
    </recommendedName>
</protein>
<dbReference type="InterPro" id="IPR032675">
    <property type="entry name" value="LRR_dom_sf"/>
</dbReference>
<dbReference type="AlphaFoldDB" id="A0AAN8EWK9"/>
<dbReference type="PANTHER" id="PTHR24114:SF2">
    <property type="entry name" value="F-BOX DOMAIN-CONTAINING PROTEIN-RELATED"/>
    <property type="match status" value="1"/>
</dbReference>
<proteinExistence type="predicted"/>
<feature type="compositionally biased region" description="Polar residues" evidence="1">
    <location>
        <begin position="1"/>
        <end position="12"/>
    </location>
</feature>
<gene>
    <name evidence="2" type="ORF">OHC33_000939</name>
</gene>
<dbReference type="InterPro" id="IPR052394">
    <property type="entry name" value="LRR-containing"/>
</dbReference>
<dbReference type="Proteomes" id="UP001316803">
    <property type="component" value="Unassembled WGS sequence"/>
</dbReference>